<accession>A0A1B0GPG3</accession>
<evidence type="ECO:0000313" key="3">
    <source>
        <dbReference type="Proteomes" id="UP000092462"/>
    </source>
</evidence>
<dbReference type="Proteomes" id="UP000092462">
    <property type="component" value="Unassembled WGS sequence"/>
</dbReference>
<protein>
    <recommendedName>
        <fullName evidence="1">BAR domain-containing protein</fullName>
    </recommendedName>
</protein>
<dbReference type="InterPro" id="IPR047234">
    <property type="entry name" value="GRAF_fam"/>
</dbReference>
<feature type="domain" description="BAR" evidence="1">
    <location>
        <begin position="8"/>
        <end position="165"/>
    </location>
</feature>
<dbReference type="Pfam" id="PF16746">
    <property type="entry name" value="BAR_3"/>
    <property type="match status" value="1"/>
</dbReference>
<dbReference type="SUPFAM" id="SSF103657">
    <property type="entry name" value="BAR/IMD domain-like"/>
    <property type="match status" value="1"/>
</dbReference>
<dbReference type="EMBL" id="AJVK01015206">
    <property type="status" value="NOT_ANNOTATED_CDS"/>
    <property type="molecule type" value="Genomic_DNA"/>
</dbReference>
<dbReference type="GO" id="GO:0005096">
    <property type="term" value="F:GTPase activator activity"/>
    <property type="evidence" value="ECO:0007669"/>
    <property type="project" value="InterPro"/>
</dbReference>
<dbReference type="InterPro" id="IPR027267">
    <property type="entry name" value="AH/BAR_dom_sf"/>
</dbReference>
<dbReference type="GO" id="GO:0005737">
    <property type="term" value="C:cytoplasm"/>
    <property type="evidence" value="ECO:0007669"/>
    <property type="project" value="InterPro"/>
</dbReference>
<proteinExistence type="predicted"/>
<evidence type="ECO:0000313" key="2">
    <source>
        <dbReference type="EnsemblMetazoa" id="PPAI007138-PA"/>
    </source>
</evidence>
<sequence length="170" mass="19590">MVVGLQALEFADCLLDSPEFRENLSRHEKELDKTSQQIKRIIKEIKDLLTAARNLSRAQRALSKSLGEFNFEFIGSNQTEDEQTIVASLEQFSQLINTIEEERGRMLEQTQDNIVSALEYFRKEHIGGVKERKKLFGKKTAKFCQAQERFLSMSTKKSDLIIQEVIAFTN</sequence>
<dbReference type="Gene3D" id="1.20.1270.60">
    <property type="entry name" value="Arfaptin homology (AH) domain/BAR domain"/>
    <property type="match status" value="1"/>
</dbReference>
<name>A0A1B0GPG3_PHLPP</name>
<dbReference type="VEuPathDB" id="VectorBase:PPAI007138"/>
<keyword evidence="3" id="KW-1185">Reference proteome</keyword>
<organism evidence="2 3">
    <name type="scientific">Phlebotomus papatasi</name>
    <name type="common">Sandfly</name>
    <dbReference type="NCBI Taxonomy" id="29031"/>
    <lineage>
        <taxon>Eukaryota</taxon>
        <taxon>Metazoa</taxon>
        <taxon>Ecdysozoa</taxon>
        <taxon>Arthropoda</taxon>
        <taxon>Hexapoda</taxon>
        <taxon>Insecta</taxon>
        <taxon>Pterygota</taxon>
        <taxon>Neoptera</taxon>
        <taxon>Endopterygota</taxon>
        <taxon>Diptera</taxon>
        <taxon>Nematocera</taxon>
        <taxon>Psychodoidea</taxon>
        <taxon>Psychodidae</taxon>
        <taxon>Phlebotomus</taxon>
        <taxon>Phlebotomus</taxon>
    </lineage>
</organism>
<dbReference type="VEuPathDB" id="VectorBase:PPAPM1_008654"/>
<reference evidence="2" key="1">
    <citation type="submission" date="2022-08" db="UniProtKB">
        <authorList>
            <consortium name="EnsemblMetazoa"/>
        </authorList>
    </citation>
    <scope>IDENTIFICATION</scope>
    <source>
        <strain evidence="2">Israel</strain>
    </source>
</reference>
<dbReference type="AlphaFoldDB" id="A0A1B0GPG3"/>
<dbReference type="PANTHER" id="PTHR12552">
    <property type="entry name" value="OLIGOPHRENIN 1"/>
    <property type="match status" value="1"/>
</dbReference>
<evidence type="ECO:0000259" key="1">
    <source>
        <dbReference type="Pfam" id="PF16746"/>
    </source>
</evidence>
<dbReference type="EnsemblMetazoa" id="PPAI007138-RA">
    <property type="protein sequence ID" value="PPAI007138-PA"/>
    <property type="gene ID" value="PPAI007138"/>
</dbReference>
<dbReference type="InterPro" id="IPR004148">
    <property type="entry name" value="BAR_dom"/>
</dbReference>
<dbReference type="PANTHER" id="PTHR12552:SF1">
    <property type="entry name" value="RHO GTPASE-ACTIVATING PROTEIN GRAF"/>
    <property type="match status" value="1"/>
</dbReference>